<keyword evidence="3" id="KW-1185">Reference proteome</keyword>
<feature type="region of interest" description="Disordered" evidence="1">
    <location>
        <begin position="1"/>
        <end position="115"/>
    </location>
</feature>
<feature type="compositionally biased region" description="Basic and acidic residues" evidence="1">
    <location>
        <begin position="22"/>
        <end position="47"/>
    </location>
</feature>
<evidence type="ECO:0000313" key="3">
    <source>
        <dbReference type="Proteomes" id="UP000094569"/>
    </source>
</evidence>
<accession>A0A1E3B5Y6</accession>
<name>A0A1E3B5Y6_ASPCR</name>
<evidence type="ECO:0000256" key="1">
    <source>
        <dbReference type="SAM" id="MobiDB-lite"/>
    </source>
</evidence>
<comment type="caution">
    <text evidence="2">The sequence shown here is derived from an EMBL/GenBank/DDBJ whole genome shotgun (WGS) entry which is preliminary data.</text>
</comment>
<evidence type="ECO:0000313" key="2">
    <source>
        <dbReference type="EMBL" id="ODM16367.1"/>
    </source>
</evidence>
<sequence>MGVRKRIAPATQAHYRLRATKLRQEKRLEQLNGTKDADMGEAPEVHETPTAPSPEPATPQQSPEQLRPEILEQAQHFPYHFPGNQYLPAQPEQDTPPATPTHESPQIQLGLDVKG</sequence>
<organism evidence="2 3">
    <name type="scientific">Aspergillus cristatus</name>
    <name type="common">Chinese Fuzhuan brick tea-fermentation fungus</name>
    <name type="synonym">Eurotium cristatum</name>
    <dbReference type="NCBI Taxonomy" id="573508"/>
    <lineage>
        <taxon>Eukaryota</taxon>
        <taxon>Fungi</taxon>
        <taxon>Dikarya</taxon>
        <taxon>Ascomycota</taxon>
        <taxon>Pezizomycotina</taxon>
        <taxon>Eurotiomycetes</taxon>
        <taxon>Eurotiomycetidae</taxon>
        <taxon>Eurotiales</taxon>
        <taxon>Aspergillaceae</taxon>
        <taxon>Aspergillus</taxon>
        <taxon>Aspergillus subgen. Aspergillus</taxon>
    </lineage>
</organism>
<reference evidence="2 3" key="1">
    <citation type="journal article" date="2016" name="BMC Genomics">
        <title>Comparative genomic and transcriptomic analyses of the Fuzhuan brick tea-fermentation fungus Aspergillus cristatus.</title>
        <authorList>
            <person name="Ge Y."/>
            <person name="Wang Y."/>
            <person name="Liu Y."/>
            <person name="Tan Y."/>
            <person name="Ren X."/>
            <person name="Zhang X."/>
            <person name="Hyde K.D."/>
            <person name="Liu Y."/>
            <person name="Liu Z."/>
        </authorList>
    </citation>
    <scope>NUCLEOTIDE SEQUENCE [LARGE SCALE GENOMIC DNA]</scope>
    <source>
        <strain evidence="2 3">GZAAS20.1005</strain>
    </source>
</reference>
<dbReference type="OrthoDB" id="10564571at2759"/>
<proteinExistence type="predicted"/>
<gene>
    <name evidence="2" type="ORF">SI65_08367</name>
</gene>
<protein>
    <submittedName>
        <fullName evidence="2">Uncharacterized protein</fullName>
    </submittedName>
</protein>
<dbReference type="AlphaFoldDB" id="A0A1E3B5Y6"/>
<dbReference type="EMBL" id="JXNT01000012">
    <property type="protein sequence ID" value="ODM16367.1"/>
    <property type="molecule type" value="Genomic_DNA"/>
</dbReference>
<dbReference type="Proteomes" id="UP000094569">
    <property type="component" value="Unassembled WGS sequence"/>
</dbReference>
<dbReference type="VEuPathDB" id="FungiDB:SI65_08367"/>